<reference key="1">
    <citation type="submission" date="2010-11" db="EMBL/GenBank/DDBJ databases">
        <title>The complete genome of Bacteroides helcogenes P 36-108.</title>
        <authorList>
            <consortium name="US DOE Joint Genome Institute (JGI-PGF)"/>
            <person name="Lucas S."/>
            <person name="Copeland A."/>
            <person name="Lapidus A."/>
            <person name="Bruce D."/>
            <person name="Goodwin L."/>
            <person name="Pitluck S."/>
            <person name="Kyrpides N."/>
            <person name="Mavromatis K."/>
            <person name="Ivanova N."/>
            <person name="Zeytun A."/>
            <person name="Brettin T."/>
            <person name="Detter J.C."/>
            <person name="Tapia R."/>
            <person name="Han C."/>
            <person name="Land M."/>
            <person name="Hauser L."/>
            <person name="Markowitz V."/>
            <person name="Cheng J.-F."/>
            <person name="Hugenholtz P."/>
            <person name="Woyke T."/>
            <person name="Wu D."/>
            <person name="Gronow S."/>
            <person name="Wellnitz S."/>
            <person name="Brambilla E."/>
            <person name="Klenk H.-P."/>
            <person name="Eisen J.A."/>
        </authorList>
    </citation>
    <scope>NUCLEOTIDE SEQUENCE</scope>
    <source>
        <strain>P 36-108</strain>
    </source>
</reference>
<dbReference type="InterPro" id="IPR018247">
    <property type="entry name" value="EF_Hand_1_Ca_BS"/>
</dbReference>
<dbReference type="PROSITE" id="PS51257">
    <property type="entry name" value="PROKAR_LIPOPROTEIN"/>
    <property type="match status" value="1"/>
</dbReference>
<protein>
    <recommendedName>
        <fullName evidence="4">DUF4906 domain-containing protein</fullName>
    </recommendedName>
</protein>
<dbReference type="Gene3D" id="2.60.40.2580">
    <property type="match status" value="1"/>
</dbReference>
<keyword evidence="1" id="KW-0732">Signal</keyword>
<dbReference type="Proteomes" id="UP000008630">
    <property type="component" value="Chromosome"/>
</dbReference>
<keyword evidence="3" id="KW-1185">Reference proteome</keyword>
<dbReference type="KEGG" id="bhl:Bache_1913"/>
<proteinExistence type="predicted"/>
<feature type="signal peptide" evidence="1">
    <location>
        <begin position="1"/>
        <end position="28"/>
    </location>
</feature>
<dbReference type="HOGENOM" id="CLU_312324_0_0_10"/>
<dbReference type="OrthoDB" id="1044266at2"/>
<dbReference type="EMBL" id="CP002352">
    <property type="protein sequence ID" value="ADV43891.1"/>
    <property type="molecule type" value="Genomic_DNA"/>
</dbReference>
<reference evidence="2 3" key="2">
    <citation type="journal article" date="2011" name="Stand. Genomic Sci.">
        <title>Complete genome sequence of Bacteroides helcogenes type strain (P 36-108).</title>
        <authorList>
            <person name="Pati A."/>
            <person name="Gronow S."/>
            <person name="Zeytun A."/>
            <person name="Lapidus A."/>
            <person name="Nolan M."/>
            <person name="Hammon N."/>
            <person name="Deshpande S."/>
            <person name="Cheng J.F."/>
            <person name="Tapia R."/>
            <person name="Han C."/>
            <person name="Goodwin L."/>
            <person name="Pitluck S."/>
            <person name="Liolios K."/>
            <person name="Pagani I."/>
            <person name="Ivanova N."/>
            <person name="Mavromatis K."/>
            <person name="Chen A."/>
            <person name="Palaniappan K."/>
            <person name="Land M."/>
            <person name="Hauser L."/>
            <person name="Chang Y.J."/>
            <person name="Jeffries C.D."/>
            <person name="Detter J.C."/>
            <person name="Brambilla E."/>
            <person name="Rohde M."/>
            <person name="Goker M."/>
            <person name="Woyke T."/>
            <person name="Bristow J."/>
            <person name="Eisen J.A."/>
            <person name="Markowitz V."/>
            <person name="Hugenholtz P."/>
            <person name="Kyrpides N.C."/>
            <person name="Klenk H.P."/>
            <person name="Lucas S."/>
        </authorList>
    </citation>
    <scope>NUCLEOTIDE SEQUENCE [LARGE SCALE GENOMIC DNA]</scope>
    <source>
        <strain evidence="3">ATCC 35417 / DSM 20613 / JCM 6297 / CCUG 15421 / P 36-108</strain>
    </source>
</reference>
<name>E6SPQ0_BACT6</name>
<evidence type="ECO:0000256" key="1">
    <source>
        <dbReference type="SAM" id="SignalP"/>
    </source>
</evidence>
<dbReference type="STRING" id="693979.Bache_1913"/>
<dbReference type="eggNOG" id="ENOG5033TZW">
    <property type="taxonomic scope" value="Bacteria"/>
</dbReference>
<dbReference type="PATRIC" id="fig|693979.3.peg.2019"/>
<gene>
    <name evidence="2" type="ordered locus">Bache_1913</name>
</gene>
<dbReference type="RefSeq" id="WP_013547485.1">
    <property type="nucleotide sequence ID" value="NC_014933.1"/>
</dbReference>
<evidence type="ECO:0008006" key="4">
    <source>
        <dbReference type="Google" id="ProtNLM"/>
    </source>
</evidence>
<feature type="chain" id="PRO_5003211319" description="DUF4906 domain-containing protein" evidence="1">
    <location>
        <begin position="29"/>
        <end position="939"/>
    </location>
</feature>
<evidence type="ECO:0000313" key="2">
    <source>
        <dbReference type="EMBL" id="ADV43891.1"/>
    </source>
</evidence>
<organism evidence="2 3">
    <name type="scientific">Bacteroides helcogenes (strain ATCC 35417 / DSM 20613 / JCM 6297 / CCUG 15421 / P 36-108)</name>
    <dbReference type="NCBI Taxonomy" id="693979"/>
    <lineage>
        <taxon>Bacteria</taxon>
        <taxon>Pseudomonadati</taxon>
        <taxon>Bacteroidota</taxon>
        <taxon>Bacteroidia</taxon>
        <taxon>Bacteroidales</taxon>
        <taxon>Bacteroidaceae</taxon>
        <taxon>Bacteroides</taxon>
    </lineage>
</organism>
<accession>E6SPQ0</accession>
<evidence type="ECO:0000313" key="3">
    <source>
        <dbReference type="Proteomes" id="UP000008630"/>
    </source>
</evidence>
<dbReference type="PROSITE" id="PS00018">
    <property type="entry name" value="EF_HAND_1"/>
    <property type="match status" value="1"/>
</dbReference>
<dbReference type="AlphaFoldDB" id="E6SPQ0"/>
<sequence length="939" mass="106691">MKKQNNISRFIKKACYATIAILGFAACADDTYQTNEVEEGTPVSVSFQFNTSVLDEVVTRSLTDAGEFQMNDLYLLIFDSKGDRKKGCQYYDTDALAAFNHKNGTQDNPTNGTITDIETTSGQSYIYGIANVVGNELDNKSDLKTKLDGVKNVTELKALAATLNNPGNIARSVASLLMSGTFQATSATDEQKAEGYCVIPATNSTISGKLYLRRLDSHITFKILLGSKINSFEFKSWQVYNIPNQSYLIDRSTQYAAATYDNSELQATYTKSDNTYSFDFYMQENLKKAITAADGTALTAYKDREKELKNSDYTNTGIYKYVEPYATFVELKAKMEIKLDDVTRIADVRYVIHLGGGKDDFTNFNSLRNKKYTYNVTIEDVNSIIVEVQKSEDDADARPGAEGDVVDTNTEVINLDAHYNCFNIGITKDAMTDFSFIIQSPFAPDAIYNVNGKIGGINNTEQENGDYKWIKLRRTTNATALAQYNSKNTITLYDLADDMKKYATSTKKKTYYYTVFINEYFYDEAPTAATKSSWKTPLWRNFVNKENRKLLLFLGTQYSADKESSYSNAKYLISQKSIQTYYSTETFNKPQNALGMEHANETGAPAWKDITADDWDTGNGFYNTYRYFFDILESDRTWGNFVNYTVSSSFPYTYSMKDVTAIAECLSRNRDENGDGTIDQEELKWYLPSRDQLVSMFLGAKSLPTPMFDDKSITHVDYNDGGNHYITSDKNKIWAEEGCSFGSTDDVEKFPRLLRCVRNLNITNKGVNTVAASPAYEYYSSNRVFAMNQLTSQNKRAGKVTSELDFHDNFSDTNRPYKAFQMANEFITGRKWTSDWKDLFTVNSSNESLCKDYTENGKKWRAPNQREFMIMFLQNESNVKDGGYAAFSRTHWKYDSDRHFGLDSRQLFLDCHDKNTKYNRTIRCVRDVDVDANGNIINE</sequence>